<accession>A0A840QKP6</accession>
<reference evidence="2 3" key="1">
    <citation type="submission" date="2020-08" db="EMBL/GenBank/DDBJ databases">
        <title>Sequencing the genomes of 1000 actinobacteria strains.</title>
        <authorList>
            <person name="Klenk H.-P."/>
        </authorList>
    </citation>
    <scope>NUCLEOTIDE SEQUENCE [LARGE SCALE GENOMIC DNA]</scope>
    <source>
        <strain evidence="2 3">DSM 45584</strain>
    </source>
</reference>
<protein>
    <submittedName>
        <fullName evidence="2">Uncharacterized protein</fullName>
    </submittedName>
</protein>
<evidence type="ECO:0000313" key="2">
    <source>
        <dbReference type="EMBL" id="MBB5159163.1"/>
    </source>
</evidence>
<gene>
    <name evidence="2" type="ORF">BJ970_006762</name>
</gene>
<dbReference type="EMBL" id="JACHIW010000002">
    <property type="protein sequence ID" value="MBB5159163.1"/>
    <property type="molecule type" value="Genomic_DNA"/>
</dbReference>
<sequence>MLRNYDADPATSEFNRLPADADEQTRHALAERLAPYARGLLTKYPELHDVSADAPRGAHFTAHTIGAAINDLYNPAQIDVLHRVGHLLRTRLRPDRT</sequence>
<organism evidence="2 3">
    <name type="scientific">Saccharopolyspora phatthalungensis</name>
    <dbReference type="NCBI Taxonomy" id="664693"/>
    <lineage>
        <taxon>Bacteria</taxon>
        <taxon>Bacillati</taxon>
        <taxon>Actinomycetota</taxon>
        <taxon>Actinomycetes</taxon>
        <taxon>Pseudonocardiales</taxon>
        <taxon>Pseudonocardiaceae</taxon>
        <taxon>Saccharopolyspora</taxon>
    </lineage>
</organism>
<proteinExistence type="predicted"/>
<dbReference type="RefSeq" id="WP_312864637.1">
    <property type="nucleotide sequence ID" value="NZ_JACHIW010000002.1"/>
</dbReference>
<feature type="region of interest" description="Disordered" evidence="1">
    <location>
        <begin position="1"/>
        <end position="21"/>
    </location>
</feature>
<dbReference type="AlphaFoldDB" id="A0A840QKP6"/>
<name>A0A840QKP6_9PSEU</name>
<comment type="caution">
    <text evidence="2">The sequence shown here is derived from an EMBL/GenBank/DDBJ whole genome shotgun (WGS) entry which is preliminary data.</text>
</comment>
<dbReference type="Proteomes" id="UP000584374">
    <property type="component" value="Unassembled WGS sequence"/>
</dbReference>
<evidence type="ECO:0000313" key="3">
    <source>
        <dbReference type="Proteomes" id="UP000584374"/>
    </source>
</evidence>
<keyword evidence="3" id="KW-1185">Reference proteome</keyword>
<evidence type="ECO:0000256" key="1">
    <source>
        <dbReference type="SAM" id="MobiDB-lite"/>
    </source>
</evidence>